<evidence type="ECO:0000313" key="1">
    <source>
        <dbReference type="EMBL" id="CAD6999900.1"/>
    </source>
</evidence>
<dbReference type="AlphaFoldDB" id="A0A811UM68"/>
<reference evidence="1" key="1">
    <citation type="submission" date="2020-11" db="EMBL/GenBank/DDBJ databases">
        <authorList>
            <person name="Whitehead M."/>
        </authorList>
    </citation>
    <scope>NUCLEOTIDE SEQUENCE</scope>
    <source>
        <strain evidence="1">EGII</strain>
    </source>
</reference>
<accession>A0A811UM68</accession>
<comment type="caution">
    <text evidence="1">The sequence shown here is derived from an EMBL/GenBank/DDBJ whole genome shotgun (WGS) entry which is preliminary data.</text>
</comment>
<proteinExistence type="predicted"/>
<dbReference type="EMBL" id="CAJHJT010000012">
    <property type="protein sequence ID" value="CAD6999900.1"/>
    <property type="molecule type" value="Genomic_DNA"/>
</dbReference>
<organism evidence="1 2">
    <name type="scientific">Ceratitis capitata</name>
    <name type="common">Mediterranean fruit fly</name>
    <name type="synonym">Tephritis capitata</name>
    <dbReference type="NCBI Taxonomy" id="7213"/>
    <lineage>
        <taxon>Eukaryota</taxon>
        <taxon>Metazoa</taxon>
        <taxon>Ecdysozoa</taxon>
        <taxon>Arthropoda</taxon>
        <taxon>Hexapoda</taxon>
        <taxon>Insecta</taxon>
        <taxon>Pterygota</taxon>
        <taxon>Neoptera</taxon>
        <taxon>Endopterygota</taxon>
        <taxon>Diptera</taxon>
        <taxon>Brachycera</taxon>
        <taxon>Muscomorpha</taxon>
        <taxon>Tephritoidea</taxon>
        <taxon>Tephritidae</taxon>
        <taxon>Ceratitis</taxon>
        <taxon>Ceratitis</taxon>
    </lineage>
</organism>
<name>A0A811UM68_CERCA</name>
<feature type="non-terminal residue" evidence="1">
    <location>
        <position position="62"/>
    </location>
</feature>
<gene>
    <name evidence="1" type="ORF">CCAP1982_LOCUS8410</name>
</gene>
<protein>
    <submittedName>
        <fullName evidence="1">(Mediterranean fruit fly) hypothetical protein</fullName>
    </submittedName>
</protein>
<evidence type="ECO:0000313" key="2">
    <source>
        <dbReference type="Proteomes" id="UP000606786"/>
    </source>
</evidence>
<dbReference type="Proteomes" id="UP000606786">
    <property type="component" value="Unassembled WGS sequence"/>
</dbReference>
<sequence>MGYDTHTLLTIPSLMNLSFAKENLFSYHILVRDHCHRQRTEGVDVKARKKLIIASILCLVFM</sequence>
<keyword evidence="2" id="KW-1185">Reference proteome</keyword>